<dbReference type="SMART" id="SM00256">
    <property type="entry name" value="FBOX"/>
    <property type="match status" value="1"/>
</dbReference>
<dbReference type="InterPro" id="IPR006566">
    <property type="entry name" value="FBD"/>
</dbReference>
<dbReference type="InterPro" id="IPR050232">
    <property type="entry name" value="FBL13/AtMIF1-like"/>
</dbReference>
<dbReference type="InterPro" id="IPR012337">
    <property type="entry name" value="RNaseH-like_sf"/>
</dbReference>
<organism evidence="2 3">
    <name type="scientific">Acer negundo</name>
    <name type="common">Box elder</name>
    <dbReference type="NCBI Taxonomy" id="4023"/>
    <lineage>
        <taxon>Eukaryota</taxon>
        <taxon>Viridiplantae</taxon>
        <taxon>Streptophyta</taxon>
        <taxon>Embryophyta</taxon>
        <taxon>Tracheophyta</taxon>
        <taxon>Spermatophyta</taxon>
        <taxon>Magnoliopsida</taxon>
        <taxon>eudicotyledons</taxon>
        <taxon>Gunneridae</taxon>
        <taxon>Pentapetalae</taxon>
        <taxon>rosids</taxon>
        <taxon>malvids</taxon>
        <taxon>Sapindales</taxon>
        <taxon>Sapindaceae</taxon>
        <taxon>Hippocastanoideae</taxon>
        <taxon>Acereae</taxon>
        <taxon>Acer</taxon>
    </lineage>
</organism>
<dbReference type="InterPro" id="IPR055411">
    <property type="entry name" value="LRR_FXL15/At3g58940/PEG3-like"/>
</dbReference>
<dbReference type="InterPro" id="IPR036047">
    <property type="entry name" value="F-box-like_dom_sf"/>
</dbReference>
<proteinExistence type="predicted"/>
<reference evidence="2" key="2">
    <citation type="submission" date="2023-02" db="EMBL/GenBank/DDBJ databases">
        <authorList>
            <person name="Swenson N.G."/>
            <person name="Wegrzyn J.L."/>
            <person name="Mcevoy S.L."/>
        </authorList>
    </citation>
    <scope>NUCLEOTIDE SEQUENCE</scope>
    <source>
        <strain evidence="2">91603</strain>
        <tissue evidence="2">Leaf</tissue>
    </source>
</reference>
<dbReference type="AlphaFoldDB" id="A0AAD5J2P3"/>
<dbReference type="PANTHER" id="PTHR31900">
    <property type="entry name" value="F-BOX/RNI SUPERFAMILY PROTEIN-RELATED"/>
    <property type="match status" value="1"/>
</dbReference>
<comment type="caution">
    <text evidence="2">The sequence shown here is derived from an EMBL/GenBank/DDBJ whole genome shotgun (WGS) entry which is preliminary data.</text>
</comment>
<dbReference type="Gene3D" id="3.80.10.10">
    <property type="entry name" value="Ribonuclease Inhibitor"/>
    <property type="match status" value="1"/>
</dbReference>
<dbReference type="InterPro" id="IPR032675">
    <property type="entry name" value="LRR_dom_sf"/>
</dbReference>
<feature type="domain" description="F-box" evidence="1">
    <location>
        <begin position="9"/>
        <end position="57"/>
    </location>
</feature>
<reference evidence="2" key="1">
    <citation type="journal article" date="2022" name="Plant J.">
        <title>Strategies of tolerance reflected in two North American maple genomes.</title>
        <authorList>
            <person name="McEvoy S.L."/>
            <person name="Sezen U.U."/>
            <person name="Trouern-Trend A."/>
            <person name="McMahon S.M."/>
            <person name="Schaberg P.G."/>
            <person name="Yang J."/>
            <person name="Wegrzyn J.L."/>
            <person name="Swenson N.G."/>
        </authorList>
    </citation>
    <scope>NUCLEOTIDE SEQUENCE</scope>
    <source>
        <strain evidence="2">91603</strain>
    </source>
</reference>
<dbReference type="Gene3D" id="1.20.1280.50">
    <property type="match status" value="1"/>
</dbReference>
<evidence type="ECO:0000313" key="2">
    <source>
        <dbReference type="EMBL" id="KAI9184796.1"/>
    </source>
</evidence>
<keyword evidence="3" id="KW-1185">Reference proteome</keyword>
<dbReference type="InterPro" id="IPR001810">
    <property type="entry name" value="F-box_dom"/>
</dbReference>
<accession>A0AAD5J2P3</accession>
<gene>
    <name evidence="2" type="ORF">LWI28_001128</name>
</gene>
<dbReference type="Pfam" id="PF24758">
    <property type="entry name" value="LRR_At5g56370"/>
    <property type="match status" value="1"/>
</dbReference>
<name>A0AAD5J2P3_ACENE</name>
<dbReference type="Proteomes" id="UP001064489">
    <property type="component" value="Chromosome 3"/>
</dbReference>
<dbReference type="PANTHER" id="PTHR31900:SF27">
    <property type="entry name" value="FBD DOMAIN-CONTAINING PROTEIN"/>
    <property type="match status" value="1"/>
</dbReference>
<evidence type="ECO:0000259" key="1">
    <source>
        <dbReference type="PROSITE" id="PS50181"/>
    </source>
</evidence>
<dbReference type="SUPFAM" id="SSF53098">
    <property type="entry name" value="Ribonuclease H-like"/>
    <property type="match status" value="1"/>
</dbReference>
<dbReference type="Pfam" id="PF00646">
    <property type="entry name" value="F-box"/>
    <property type="match status" value="1"/>
</dbReference>
<dbReference type="PROSITE" id="PS50181">
    <property type="entry name" value="FBOX"/>
    <property type="match status" value="1"/>
</dbReference>
<dbReference type="GO" id="GO:0003676">
    <property type="term" value="F:nucleic acid binding"/>
    <property type="evidence" value="ECO:0007669"/>
    <property type="project" value="InterPro"/>
</dbReference>
<dbReference type="SUPFAM" id="SSF81383">
    <property type="entry name" value="F-box domain"/>
    <property type="match status" value="1"/>
</dbReference>
<dbReference type="EMBL" id="JAJSOW010000100">
    <property type="protein sequence ID" value="KAI9184796.1"/>
    <property type="molecule type" value="Genomic_DNA"/>
</dbReference>
<sequence length="521" mass="59733">MEGGGGGGGDRLSSLPEHIIHHIFSFLDTIDTVKASAVTRKWRYFFVSMPHLNFESYRDSKYKIKFNNFVNWVLMSQNQFFDIQRFRISNLCLNENYAFYRLMDTITEFNLQELDLKILCNEAIKFPRCILNCRSLVSLKLSFDHYSLGTFPGLKNCIFPGFIRLKSLELCFVMFMDSLSLANFVSSCPYLENLNVHECTFVDDNIIEITANSLKDLSIILPQGEKGWTNHNSPRKIPNRTSSCLKYHHKIVELFQVGDDKYELDLVRFFLENGYVLQKMRISWVGRNLWDYNNRVYGNGNTNKFISEVMKFSRSSPNIALTFVEPEKLDRKYMNTTTTGDHAWASSSGVLPSDNSDIDTIKVESTADSDIDVTLDAINTKSIAASQGQNDTEIQFILHTSTNFSPTIAGVHLKERLKQLRKTYGFEIKNAVDLSVMTASVLHQPRFGAYGVRRLASEVLCRPWKPRSLSIIDEDWTKEGDCKFNKDQIECATVDAYAAYKIAKRLLSEEIVPRTFDFISL</sequence>
<dbReference type="Gene3D" id="3.30.420.10">
    <property type="entry name" value="Ribonuclease H-like superfamily/Ribonuclease H"/>
    <property type="match status" value="1"/>
</dbReference>
<evidence type="ECO:0000313" key="3">
    <source>
        <dbReference type="Proteomes" id="UP001064489"/>
    </source>
</evidence>
<dbReference type="SUPFAM" id="SSF52047">
    <property type="entry name" value="RNI-like"/>
    <property type="match status" value="1"/>
</dbReference>
<dbReference type="InterPro" id="IPR036397">
    <property type="entry name" value="RNaseH_sf"/>
</dbReference>
<dbReference type="Pfam" id="PF08387">
    <property type="entry name" value="FBD"/>
    <property type="match status" value="1"/>
</dbReference>
<protein>
    <recommendedName>
        <fullName evidence="1">F-box domain-containing protein</fullName>
    </recommendedName>
</protein>
<dbReference type="SMART" id="SM00579">
    <property type="entry name" value="FBD"/>
    <property type="match status" value="1"/>
</dbReference>